<feature type="signal peptide" evidence="1">
    <location>
        <begin position="1"/>
        <end position="25"/>
    </location>
</feature>
<feature type="domain" description="Copper amine oxidase-like N-terminal" evidence="2">
    <location>
        <begin position="75"/>
        <end position="161"/>
    </location>
</feature>
<gene>
    <name evidence="3" type="primary">pelA</name>
    <name evidence="3" type="ORF">ABVT11_01265</name>
</gene>
<feature type="chain" id="PRO_5046750024" evidence="1">
    <location>
        <begin position="26"/>
        <end position="525"/>
    </location>
</feature>
<protein>
    <submittedName>
        <fullName evidence="3">Pectate lyase</fullName>
        <ecNumber evidence="3">4.2.2.2</ecNumber>
    </submittedName>
</protein>
<dbReference type="SUPFAM" id="SSF81853">
    <property type="entry name" value="Family 10 polysaccharide lyase"/>
    <property type="match status" value="1"/>
</dbReference>
<dbReference type="InterPro" id="IPR036582">
    <property type="entry name" value="Mao_N_sf"/>
</dbReference>
<dbReference type="SUPFAM" id="SSF55383">
    <property type="entry name" value="Copper amine oxidase, domain N"/>
    <property type="match status" value="1"/>
</dbReference>
<dbReference type="NCBIfam" id="TIGR02474">
    <property type="entry name" value="pec_lyase"/>
    <property type="match status" value="1"/>
</dbReference>
<keyword evidence="1" id="KW-0732">Signal</keyword>
<dbReference type="Proteomes" id="UP001548590">
    <property type="component" value="Unassembled WGS sequence"/>
</dbReference>
<evidence type="ECO:0000313" key="4">
    <source>
        <dbReference type="Proteomes" id="UP001548590"/>
    </source>
</evidence>
<dbReference type="Gene3D" id="1.50.10.20">
    <property type="match status" value="1"/>
</dbReference>
<comment type="caution">
    <text evidence="3">The sequence shown here is derived from an EMBL/GenBank/DDBJ whole genome shotgun (WGS) entry which is preliminary data.</text>
</comment>
<evidence type="ECO:0000256" key="1">
    <source>
        <dbReference type="SAM" id="SignalP"/>
    </source>
</evidence>
<dbReference type="InterPro" id="IPR012854">
    <property type="entry name" value="Cu_amine_oxidase-like_N"/>
</dbReference>
<dbReference type="Pfam" id="PF07833">
    <property type="entry name" value="Cu_amine_oxidN1"/>
    <property type="match status" value="1"/>
</dbReference>
<name>A0ABV2CKP8_9RHOO</name>
<dbReference type="EMBL" id="JBEWLZ010000001">
    <property type="protein sequence ID" value="MET1488438.1"/>
    <property type="molecule type" value="Genomic_DNA"/>
</dbReference>
<dbReference type="GO" id="GO:0030570">
    <property type="term" value="F:pectate lyase activity"/>
    <property type="evidence" value="ECO:0007669"/>
    <property type="project" value="UniProtKB-EC"/>
</dbReference>
<dbReference type="RefSeq" id="WP_345926554.1">
    <property type="nucleotide sequence ID" value="NZ_JBDIVF010000003.1"/>
</dbReference>
<keyword evidence="3" id="KW-0456">Lyase</keyword>
<reference evidence="3 4" key="1">
    <citation type="submission" date="2024-07" db="EMBL/GenBank/DDBJ databases">
        <title>Uliginosibacterium paludis KCTC:42655.</title>
        <authorList>
            <person name="Kim M.K."/>
        </authorList>
    </citation>
    <scope>NUCLEOTIDE SEQUENCE [LARGE SCALE GENOMIC DNA]</scope>
    <source>
        <strain evidence="3 4">KCTC 42655</strain>
    </source>
</reference>
<keyword evidence="4" id="KW-1185">Reference proteome</keyword>
<accession>A0ABV2CKP8</accession>
<proteinExistence type="predicted"/>
<dbReference type="EC" id="4.2.2.2" evidence="3"/>
<evidence type="ECO:0000313" key="3">
    <source>
        <dbReference type="EMBL" id="MET1488438.1"/>
    </source>
</evidence>
<sequence>MPSTRRLLCLIVTSLLLGNAAAQQAEPMPAPPSGSSPARSDSVLKTVSLIMGEPNYSVDGAYQELEEGFYSKPELVSGSRIFAPLNEIILNLGGEVTLDPAEQSGRYTLAGHSVWLKAGQLEATVDGKEVHTDIVPQWRKGNLWVSAYWFFDQFGAWSKWDVPRQRYTASLVLPISAKVSGFTLGGKLTEATLDKQTAAFWASDDGLRAAKVILGYQNPDGGWPKLERNVSLLSPVNREALEGFKAKSTIDNDSTTKQIKALAAAYAAHRDDSIRSGIDKGLDYLLSAQLPNGGWQQYWPAPLGYKARITFNDDAIANVLEILRDVAAVQGDFAFVSPVQARRASASYEAGINLILKTQITVAGKRTGWCAQYDENTLQPAMGRAFELPSISGGESVNVVRFLMSIEKPSAEVIRAVQDAVAWLDNVKLKGVKRVRRNDPTLEYGFDFVLEKSAPEDVTWARFYRLSDGQPLFSSRDSQPRERFEDVNYERRVKYNWLTGEAAPLLAKDYPAWIVRHNLPSVLKP</sequence>
<dbReference type="Pfam" id="PF09492">
    <property type="entry name" value="Pec_lyase"/>
    <property type="match status" value="1"/>
</dbReference>
<dbReference type="InterPro" id="IPR012669">
    <property type="entry name" value="Pectate_lyase"/>
</dbReference>
<organism evidence="3 4">
    <name type="scientific">Uliginosibacterium paludis</name>
    <dbReference type="NCBI Taxonomy" id="1615952"/>
    <lineage>
        <taxon>Bacteria</taxon>
        <taxon>Pseudomonadati</taxon>
        <taxon>Pseudomonadota</taxon>
        <taxon>Betaproteobacteria</taxon>
        <taxon>Rhodocyclales</taxon>
        <taxon>Zoogloeaceae</taxon>
        <taxon>Uliginosibacterium</taxon>
    </lineage>
</organism>
<dbReference type="Gene3D" id="3.30.457.10">
    <property type="entry name" value="Copper amine oxidase-like, N-terminal domain"/>
    <property type="match status" value="1"/>
</dbReference>
<evidence type="ECO:0000259" key="2">
    <source>
        <dbReference type="Pfam" id="PF07833"/>
    </source>
</evidence>